<gene>
    <name evidence="2" type="ORF">H5410_040892</name>
</gene>
<feature type="region of interest" description="Disordered" evidence="1">
    <location>
        <begin position="97"/>
        <end position="118"/>
    </location>
</feature>
<comment type="caution">
    <text evidence="2">The sequence shown here is derived from an EMBL/GenBank/DDBJ whole genome shotgun (WGS) entry which is preliminary data.</text>
</comment>
<accession>A0A9J5XRG6</accession>
<dbReference type="EMBL" id="JACXVP010000008">
    <property type="protein sequence ID" value="KAG5590378.1"/>
    <property type="molecule type" value="Genomic_DNA"/>
</dbReference>
<name>A0A9J5XRG6_SOLCO</name>
<keyword evidence="3" id="KW-1185">Reference proteome</keyword>
<reference evidence="2 3" key="1">
    <citation type="submission" date="2020-09" db="EMBL/GenBank/DDBJ databases">
        <title>De no assembly of potato wild relative species, Solanum commersonii.</title>
        <authorList>
            <person name="Cho K."/>
        </authorList>
    </citation>
    <scope>NUCLEOTIDE SEQUENCE [LARGE SCALE GENOMIC DNA]</scope>
    <source>
        <strain evidence="2">LZ3.2</strain>
        <tissue evidence="2">Leaf</tissue>
    </source>
</reference>
<sequence>MQKTTRTNKPSFGNKSTNLRSSNLISCFLQMKTYTTCKLSLYKLCIDLLAIETVHFFNRILQINPTIWFPGVQPANNASRKHHSRLLTLTSILYGQRPNISSHSEPAGNKEGRNEQLHKSMPKKAYDVAYTPKPVLAFAVCSDNGFSRIQHFQLTKKH</sequence>
<evidence type="ECO:0000256" key="1">
    <source>
        <dbReference type="SAM" id="MobiDB-lite"/>
    </source>
</evidence>
<dbReference type="Proteomes" id="UP000824120">
    <property type="component" value="Chromosome 8"/>
</dbReference>
<protein>
    <submittedName>
        <fullName evidence="2">Uncharacterized protein</fullName>
    </submittedName>
</protein>
<organism evidence="2 3">
    <name type="scientific">Solanum commersonii</name>
    <name type="common">Commerson's wild potato</name>
    <name type="synonym">Commerson's nightshade</name>
    <dbReference type="NCBI Taxonomy" id="4109"/>
    <lineage>
        <taxon>Eukaryota</taxon>
        <taxon>Viridiplantae</taxon>
        <taxon>Streptophyta</taxon>
        <taxon>Embryophyta</taxon>
        <taxon>Tracheophyta</taxon>
        <taxon>Spermatophyta</taxon>
        <taxon>Magnoliopsida</taxon>
        <taxon>eudicotyledons</taxon>
        <taxon>Gunneridae</taxon>
        <taxon>Pentapetalae</taxon>
        <taxon>asterids</taxon>
        <taxon>lamiids</taxon>
        <taxon>Solanales</taxon>
        <taxon>Solanaceae</taxon>
        <taxon>Solanoideae</taxon>
        <taxon>Solaneae</taxon>
        <taxon>Solanum</taxon>
    </lineage>
</organism>
<dbReference type="AlphaFoldDB" id="A0A9J5XRG6"/>
<evidence type="ECO:0000313" key="2">
    <source>
        <dbReference type="EMBL" id="KAG5590378.1"/>
    </source>
</evidence>
<feature type="compositionally biased region" description="Basic and acidic residues" evidence="1">
    <location>
        <begin position="108"/>
        <end position="118"/>
    </location>
</feature>
<proteinExistence type="predicted"/>
<evidence type="ECO:0000313" key="3">
    <source>
        <dbReference type="Proteomes" id="UP000824120"/>
    </source>
</evidence>